<dbReference type="PANTHER" id="PTHR11067:SF9">
    <property type="entry name" value="INOSINE TRIPHOSPHATE PYROPHOSPHATASE"/>
    <property type="match status" value="1"/>
</dbReference>
<dbReference type="NCBIfam" id="NF011396">
    <property type="entry name" value="PRK14821.1"/>
    <property type="match status" value="1"/>
</dbReference>
<dbReference type="InterPro" id="IPR029001">
    <property type="entry name" value="ITPase-like_fam"/>
</dbReference>
<dbReference type="STRING" id="1673428.CPM_1670"/>
<comment type="similarity">
    <text evidence="1 3">Belongs to the HAM1 NTPase family.</text>
</comment>
<keyword evidence="6" id="KW-1185">Reference proteome</keyword>
<dbReference type="GO" id="GO:0005737">
    <property type="term" value="C:cytoplasm"/>
    <property type="evidence" value="ECO:0007669"/>
    <property type="project" value="TreeGrafter"/>
</dbReference>
<dbReference type="CDD" id="cd00515">
    <property type="entry name" value="HAM1"/>
    <property type="match status" value="1"/>
</dbReference>
<keyword evidence="2 3" id="KW-0378">Hydrolase</keyword>
<evidence type="ECO:0000313" key="5">
    <source>
        <dbReference type="EMBL" id="SJK85456.1"/>
    </source>
</evidence>
<dbReference type="EMBL" id="LT671858">
    <property type="protein sequence ID" value="SIM81221.1"/>
    <property type="molecule type" value="Genomic_DNA"/>
</dbReference>
<gene>
    <name evidence="5" type="ORF">CPM_1670</name>
    <name evidence="4" type="ORF">CSP5_1699</name>
</gene>
<dbReference type="InterPro" id="IPR002637">
    <property type="entry name" value="RdgB/HAM1"/>
</dbReference>
<evidence type="ECO:0000256" key="1">
    <source>
        <dbReference type="ARBA" id="ARBA00008023"/>
    </source>
</evidence>
<evidence type="ECO:0000256" key="2">
    <source>
        <dbReference type="ARBA" id="ARBA00022801"/>
    </source>
</evidence>
<evidence type="ECO:0000313" key="6">
    <source>
        <dbReference type="Proteomes" id="UP000187822"/>
    </source>
</evidence>
<dbReference type="Proteomes" id="UP000187822">
    <property type="component" value="Chromosome I"/>
</dbReference>
<proteinExistence type="inferred from homology"/>
<organism evidence="4 7">
    <name type="scientific">Cuniculiplasma divulgatum</name>
    <dbReference type="NCBI Taxonomy" id="1673428"/>
    <lineage>
        <taxon>Archaea</taxon>
        <taxon>Methanobacteriati</taxon>
        <taxon>Thermoplasmatota</taxon>
        <taxon>Thermoplasmata</taxon>
        <taxon>Thermoplasmatales</taxon>
        <taxon>Cuniculiplasmataceae</taxon>
        <taxon>Cuniculiplasma</taxon>
    </lineage>
</organism>
<reference evidence="4 7" key="1">
    <citation type="submission" date="2016-04" db="EMBL/GenBank/DDBJ databases">
        <authorList>
            <person name="Evans L.H."/>
            <person name="Alamgir A."/>
            <person name="Owens N."/>
            <person name="Weber N.D."/>
            <person name="Virtaneva K."/>
            <person name="Barbian K."/>
            <person name="Babar A."/>
            <person name="Rosenke K."/>
        </authorList>
    </citation>
    <scope>NUCLEOTIDE SEQUENCE [LARGE SCALE GENOMIC DNA]</scope>
    <source>
        <strain evidence="4">S5</strain>
        <strain evidence="7">S5(T) (JCM 30642 \VKM B-2941)</strain>
    </source>
</reference>
<dbReference type="EMBL" id="LT719092">
    <property type="protein sequence ID" value="SJK85456.1"/>
    <property type="molecule type" value="Genomic_DNA"/>
</dbReference>
<dbReference type="RefSeq" id="WP_077076611.1">
    <property type="nucleotide sequence ID" value="NZ_LT671858.1"/>
</dbReference>
<dbReference type="Pfam" id="PF01725">
    <property type="entry name" value="Ham1p_like"/>
    <property type="match status" value="1"/>
</dbReference>
<dbReference type="KEGG" id="cdiv:CPM_1670"/>
<name>A0A1N5W7D1_9ARCH</name>
<reference evidence="5" key="3">
    <citation type="submission" date="2016-06" db="EMBL/GenBank/DDBJ databases">
        <authorList>
            <person name="Olsen C.W."/>
            <person name="Carey S."/>
            <person name="Hinshaw L."/>
            <person name="Karasin A.I."/>
        </authorList>
    </citation>
    <scope>NUCLEOTIDE SEQUENCE [LARGE SCALE GENOMIC DNA]</scope>
    <source>
        <strain evidence="5">PM4</strain>
    </source>
</reference>
<protein>
    <submittedName>
        <fullName evidence="4">HAM1 family non-canonical purine NTP pyrophosphatase</fullName>
    </submittedName>
</protein>
<dbReference type="NCBIfam" id="TIGR00042">
    <property type="entry name" value="RdgB/HAM1 family non-canonical purine NTP pyrophosphatase"/>
    <property type="match status" value="1"/>
</dbReference>
<evidence type="ECO:0000256" key="3">
    <source>
        <dbReference type="RuleBase" id="RU003781"/>
    </source>
</evidence>
<dbReference type="OrthoDB" id="372108at2157"/>
<dbReference type="GO" id="GO:0047429">
    <property type="term" value="F:nucleoside triphosphate diphosphatase activity"/>
    <property type="evidence" value="ECO:0007669"/>
    <property type="project" value="InterPro"/>
</dbReference>
<dbReference type="Proteomes" id="UP000195607">
    <property type="component" value="Chromosome I"/>
</dbReference>
<dbReference type="SUPFAM" id="SSF52972">
    <property type="entry name" value="ITPase-like"/>
    <property type="match status" value="1"/>
</dbReference>
<dbReference type="GeneID" id="41588941"/>
<accession>A0A1N5W7D1</accession>
<dbReference type="AlphaFoldDB" id="A0A1N5W7D1"/>
<dbReference type="GO" id="GO:0009143">
    <property type="term" value="P:nucleoside triphosphate catabolic process"/>
    <property type="evidence" value="ECO:0007669"/>
    <property type="project" value="InterPro"/>
</dbReference>
<evidence type="ECO:0000313" key="4">
    <source>
        <dbReference type="EMBL" id="SIM81221.1"/>
    </source>
</evidence>
<dbReference type="PANTHER" id="PTHR11067">
    <property type="entry name" value="INOSINE TRIPHOSPHATE PYROPHOSPHATASE/HAM1 PROTEIN"/>
    <property type="match status" value="1"/>
</dbReference>
<dbReference type="Gene3D" id="3.90.950.10">
    <property type="match status" value="1"/>
</dbReference>
<sequence length="183" mass="20840">MKLKFLTSNMHKYNEISAFLGQLGIECQWVKMKYEEIQGESTEEISRDSAVKLSRQMDDKFFLEDTGLYINSLKGFPGPYSSYISKTIGNEGILDLLKNKERSAYFLTVISYFDGANVLTFQGKLNGKIAEEEKGKTGFGFDPVFVPENCEKTLAEMSIEEKNQHSHRINALRSFISYLGIED</sequence>
<evidence type="ECO:0000313" key="7">
    <source>
        <dbReference type="Proteomes" id="UP000195607"/>
    </source>
</evidence>
<reference evidence="6" key="2">
    <citation type="submission" date="2016-06" db="EMBL/GenBank/DDBJ databases">
        <authorList>
            <person name="Toshchakov V.S."/>
        </authorList>
    </citation>
    <scope>NUCLEOTIDE SEQUENCE [LARGE SCALE GENOMIC DNA]</scope>
    <source>
        <strain>PM4 (JCM 30641</strain>
        <strain evidence="6">\VKM B-2940)</strain>
    </source>
</reference>